<dbReference type="EMBL" id="MN739549">
    <property type="protein sequence ID" value="QHT12700.1"/>
    <property type="molecule type" value="Genomic_DNA"/>
</dbReference>
<dbReference type="InterPro" id="IPR033562">
    <property type="entry name" value="PLPL"/>
</dbReference>
<evidence type="ECO:0000259" key="2">
    <source>
        <dbReference type="Pfam" id="PF01734"/>
    </source>
</evidence>
<feature type="domain" description="PNPLA" evidence="2">
    <location>
        <begin position="87"/>
        <end position="237"/>
    </location>
</feature>
<dbReference type="GO" id="GO:0005737">
    <property type="term" value="C:cytoplasm"/>
    <property type="evidence" value="ECO:0007669"/>
    <property type="project" value="TreeGrafter"/>
</dbReference>
<protein>
    <recommendedName>
        <fullName evidence="2">PNPLA domain-containing protein</fullName>
    </recommendedName>
</protein>
<dbReference type="Pfam" id="PF01734">
    <property type="entry name" value="Patatin"/>
    <property type="match status" value="1"/>
</dbReference>
<proteinExistence type="predicted"/>
<dbReference type="InterPro" id="IPR016035">
    <property type="entry name" value="Acyl_Trfase/lysoPLipase"/>
</dbReference>
<dbReference type="GO" id="GO:0019433">
    <property type="term" value="P:triglyceride catabolic process"/>
    <property type="evidence" value="ECO:0007669"/>
    <property type="project" value="TreeGrafter"/>
</dbReference>
<dbReference type="GO" id="GO:0004806">
    <property type="term" value="F:triacylglycerol lipase activity"/>
    <property type="evidence" value="ECO:0007669"/>
    <property type="project" value="TreeGrafter"/>
</dbReference>
<dbReference type="GO" id="GO:0016020">
    <property type="term" value="C:membrane"/>
    <property type="evidence" value="ECO:0007669"/>
    <property type="project" value="TreeGrafter"/>
</dbReference>
<dbReference type="InterPro" id="IPR002641">
    <property type="entry name" value="PNPLA_dom"/>
</dbReference>
<reference evidence="3" key="1">
    <citation type="journal article" date="2020" name="Nature">
        <title>Giant virus diversity and host interactions through global metagenomics.</title>
        <authorList>
            <person name="Schulz F."/>
            <person name="Roux S."/>
            <person name="Paez-Espino D."/>
            <person name="Jungbluth S."/>
            <person name="Walsh D.A."/>
            <person name="Denef V.J."/>
            <person name="McMahon K.D."/>
            <person name="Konstantinidis K.T."/>
            <person name="Eloe-Fadrosh E.A."/>
            <person name="Kyrpides N.C."/>
            <person name="Woyke T."/>
        </authorList>
    </citation>
    <scope>NUCLEOTIDE SEQUENCE</scope>
    <source>
        <strain evidence="3">GVMAG-M-3300023174-130</strain>
    </source>
</reference>
<dbReference type="PANTHER" id="PTHR12406">
    <property type="entry name" value="CALCIUM-INDEPENDENT PHOSPHOLIPASE A2 IPLA2 -RELATED"/>
    <property type="match status" value="1"/>
</dbReference>
<dbReference type="SUPFAM" id="SSF52151">
    <property type="entry name" value="FabD/lysophospholipase-like"/>
    <property type="match status" value="1"/>
</dbReference>
<evidence type="ECO:0000313" key="3">
    <source>
        <dbReference type="EMBL" id="QHT12700.1"/>
    </source>
</evidence>
<keyword evidence="1" id="KW-0443">Lipid metabolism</keyword>
<dbReference type="PANTHER" id="PTHR12406:SF7">
    <property type="entry name" value="PATATIN-LIKE PHOSPHOLIPASE DOMAIN-CONTAINING PROTEIN 4"/>
    <property type="match status" value="1"/>
</dbReference>
<dbReference type="GO" id="GO:0055088">
    <property type="term" value="P:lipid homeostasis"/>
    <property type="evidence" value="ECO:0007669"/>
    <property type="project" value="TreeGrafter"/>
</dbReference>
<name>A0A6C0D8Q1_9ZZZZ</name>
<dbReference type="AlphaFoldDB" id="A0A6C0D8Q1"/>
<sequence>MNNIFNILWHIMWCSYFLNKINKTSIFTNASKVVGLYSTTQRLKPEVKLEINTEQCIINVKTNKWTCNDNALYLKENNYIKDNKLISISPGGFKGFYMLGTCAFIREHYNLENYIYSGASAGAWNSLFMTYNGEPIELAYDLLDDKLHNAASMIDLEYMIKYKVLNKYKTDDFNLKKLFIGVTSFENLKIRTHIFSEFETLEDAVNCCVASSHIPYITGNNFLNKYKNMNAFDGGFSKYPYLNVIKPSLHITPSMWKEKEIQLMLNDPNLHAKSYIEKLLKLPSQVYDYTTLISNKKYNYLELYDEGYKDAKKNKDFLDKIMDETIQNK</sequence>
<evidence type="ECO:0000256" key="1">
    <source>
        <dbReference type="ARBA" id="ARBA00023098"/>
    </source>
</evidence>
<organism evidence="3">
    <name type="scientific">viral metagenome</name>
    <dbReference type="NCBI Taxonomy" id="1070528"/>
    <lineage>
        <taxon>unclassified sequences</taxon>
        <taxon>metagenomes</taxon>
        <taxon>organismal metagenomes</taxon>
    </lineage>
</organism>
<accession>A0A6C0D8Q1</accession>
<dbReference type="GO" id="GO:0005811">
    <property type="term" value="C:lipid droplet"/>
    <property type="evidence" value="ECO:0007669"/>
    <property type="project" value="TreeGrafter"/>
</dbReference>